<dbReference type="UniPathway" id="UPA00077">
    <property type="reaction ID" value="UER00158"/>
</dbReference>
<evidence type="ECO:0000313" key="12">
    <source>
        <dbReference type="Proteomes" id="UP000250369"/>
    </source>
</evidence>
<dbReference type="PANTHER" id="PTHR48069">
    <property type="entry name" value="DIHYDROFOLATE REDUCTASE"/>
    <property type="match status" value="1"/>
</dbReference>
<evidence type="ECO:0000256" key="9">
    <source>
        <dbReference type="RuleBase" id="RU004474"/>
    </source>
</evidence>
<dbReference type="GO" id="GO:0004146">
    <property type="term" value="F:dihydrofolate reductase activity"/>
    <property type="evidence" value="ECO:0007669"/>
    <property type="project" value="UniProtKB-EC"/>
</dbReference>
<dbReference type="GO" id="GO:0006730">
    <property type="term" value="P:one-carbon metabolic process"/>
    <property type="evidence" value="ECO:0007669"/>
    <property type="project" value="UniProtKB-KW"/>
</dbReference>
<evidence type="ECO:0000256" key="1">
    <source>
        <dbReference type="ARBA" id="ARBA00004903"/>
    </source>
</evidence>
<dbReference type="SUPFAM" id="SSF53597">
    <property type="entry name" value="Dihydrofolate reductase-like"/>
    <property type="match status" value="1"/>
</dbReference>
<protein>
    <recommendedName>
        <fullName evidence="3 8">Dihydrofolate reductase</fullName>
        <ecNumber evidence="3 8">1.5.1.3</ecNumber>
    </recommendedName>
</protein>
<comment type="caution">
    <text evidence="11">The sequence shown here is derived from an EMBL/GenBank/DDBJ whole genome shotgun (WGS) entry which is preliminary data.</text>
</comment>
<dbReference type="OrthoDB" id="9804315at2"/>
<dbReference type="InterPro" id="IPR001796">
    <property type="entry name" value="DHFR_dom"/>
</dbReference>
<evidence type="ECO:0000256" key="8">
    <source>
        <dbReference type="PIRNR" id="PIRNR000194"/>
    </source>
</evidence>
<dbReference type="InterPro" id="IPR017925">
    <property type="entry name" value="DHFR_CS"/>
</dbReference>
<dbReference type="PIRSF" id="PIRSF000194">
    <property type="entry name" value="DHFR"/>
    <property type="match status" value="1"/>
</dbReference>
<reference evidence="11 12" key="1">
    <citation type="journal article" date="2009" name="Int. J. Syst. Evol. Microbiol.">
        <title>Paenibacillus contaminans sp. nov., isolated from a contaminated laboratory plate.</title>
        <authorList>
            <person name="Chou J.H."/>
            <person name="Lee J.H."/>
            <person name="Lin M.C."/>
            <person name="Chang P.S."/>
            <person name="Arun A.B."/>
            <person name="Young C.C."/>
            <person name="Chen W.M."/>
        </authorList>
    </citation>
    <scope>NUCLEOTIDE SEQUENCE [LARGE SCALE GENOMIC DNA]</scope>
    <source>
        <strain evidence="11 12">CKOBP-6</strain>
    </source>
</reference>
<dbReference type="GO" id="GO:0046654">
    <property type="term" value="P:tetrahydrofolate biosynthetic process"/>
    <property type="evidence" value="ECO:0007669"/>
    <property type="project" value="UniProtKB-UniPathway"/>
</dbReference>
<evidence type="ECO:0000259" key="10">
    <source>
        <dbReference type="PROSITE" id="PS51330"/>
    </source>
</evidence>
<dbReference type="Pfam" id="PF00186">
    <property type="entry name" value="DHFR_1"/>
    <property type="match status" value="1"/>
</dbReference>
<dbReference type="Gene3D" id="3.40.430.10">
    <property type="entry name" value="Dihydrofolate Reductase, subunit A"/>
    <property type="match status" value="1"/>
</dbReference>
<evidence type="ECO:0000256" key="5">
    <source>
        <dbReference type="ARBA" id="ARBA00022857"/>
    </source>
</evidence>
<name>A0A329LN61_9BACL</name>
<dbReference type="AlphaFoldDB" id="A0A329LN61"/>
<comment type="function">
    <text evidence="7 8">Key enzyme in folate metabolism. Catalyzes an essential reaction for de novo glycine and purine synthesis, and for DNA precursor synthesis.</text>
</comment>
<dbReference type="InterPro" id="IPR024072">
    <property type="entry name" value="DHFR-like_dom_sf"/>
</dbReference>
<evidence type="ECO:0000313" key="11">
    <source>
        <dbReference type="EMBL" id="RAV08636.1"/>
    </source>
</evidence>
<keyword evidence="4 8" id="KW-0554">One-carbon metabolism</keyword>
<dbReference type="EMBL" id="QMFB01000057">
    <property type="protein sequence ID" value="RAV08636.1"/>
    <property type="molecule type" value="Genomic_DNA"/>
</dbReference>
<comment type="pathway">
    <text evidence="1 8">Cofactor biosynthesis; tetrahydrofolate biosynthesis; 5,6,7,8-tetrahydrofolate from 7,8-dihydrofolate: step 1/1.</text>
</comment>
<dbReference type="FunFam" id="3.40.430.10:FF:000001">
    <property type="entry name" value="Dihydrofolate reductase"/>
    <property type="match status" value="1"/>
</dbReference>
<accession>A0A329LN61</accession>
<dbReference type="CDD" id="cd00209">
    <property type="entry name" value="DHFR"/>
    <property type="match status" value="1"/>
</dbReference>
<dbReference type="PRINTS" id="PR00070">
    <property type="entry name" value="DHFR"/>
</dbReference>
<dbReference type="PROSITE" id="PS51330">
    <property type="entry name" value="DHFR_2"/>
    <property type="match status" value="1"/>
</dbReference>
<dbReference type="GO" id="GO:0005829">
    <property type="term" value="C:cytosol"/>
    <property type="evidence" value="ECO:0007669"/>
    <property type="project" value="TreeGrafter"/>
</dbReference>
<dbReference type="PROSITE" id="PS00075">
    <property type="entry name" value="DHFR_1"/>
    <property type="match status" value="1"/>
</dbReference>
<evidence type="ECO:0000256" key="2">
    <source>
        <dbReference type="ARBA" id="ARBA00009539"/>
    </source>
</evidence>
<organism evidence="11 12">
    <name type="scientific">Paenibacillus contaminans</name>
    <dbReference type="NCBI Taxonomy" id="450362"/>
    <lineage>
        <taxon>Bacteria</taxon>
        <taxon>Bacillati</taxon>
        <taxon>Bacillota</taxon>
        <taxon>Bacilli</taxon>
        <taxon>Bacillales</taxon>
        <taxon>Paenibacillaceae</taxon>
        <taxon>Paenibacillus</taxon>
    </lineage>
</organism>
<keyword evidence="6 8" id="KW-0560">Oxidoreductase</keyword>
<proteinExistence type="inferred from homology"/>
<keyword evidence="5 8" id="KW-0521">NADP</keyword>
<feature type="domain" description="DHFR" evidence="10">
    <location>
        <begin position="2"/>
        <end position="156"/>
    </location>
</feature>
<dbReference type="GO" id="GO:0070401">
    <property type="term" value="F:NADP+ binding"/>
    <property type="evidence" value="ECO:0007669"/>
    <property type="project" value="UniProtKB-ARBA"/>
</dbReference>
<comment type="similarity">
    <text evidence="2 8 9">Belongs to the dihydrofolate reductase family.</text>
</comment>
<comment type="catalytic activity">
    <reaction evidence="8">
        <text>(6S)-5,6,7,8-tetrahydrofolate + NADP(+) = 7,8-dihydrofolate + NADPH + H(+)</text>
        <dbReference type="Rhea" id="RHEA:15009"/>
        <dbReference type="ChEBI" id="CHEBI:15378"/>
        <dbReference type="ChEBI" id="CHEBI:57451"/>
        <dbReference type="ChEBI" id="CHEBI:57453"/>
        <dbReference type="ChEBI" id="CHEBI:57783"/>
        <dbReference type="ChEBI" id="CHEBI:58349"/>
        <dbReference type="EC" id="1.5.1.3"/>
    </reaction>
</comment>
<dbReference type="EC" id="1.5.1.3" evidence="3 8"/>
<dbReference type="Proteomes" id="UP000250369">
    <property type="component" value="Unassembled WGS sequence"/>
</dbReference>
<gene>
    <name evidence="11" type="ORF">DQG23_40715</name>
</gene>
<dbReference type="GO" id="GO:0046655">
    <property type="term" value="P:folic acid metabolic process"/>
    <property type="evidence" value="ECO:0007669"/>
    <property type="project" value="TreeGrafter"/>
</dbReference>
<evidence type="ECO:0000256" key="6">
    <source>
        <dbReference type="ARBA" id="ARBA00023002"/>
    </source>
</evidence>
<dbReference type="RefSeq" id="WP_113036777.1">
    <property type="nucleotide sequence ID" value="NZ_QMFB01000057.1"/>
</dbReference>
<dbReference type="GO" id="GO:0046452">
    <property type="term" value="P:dihydrofolate metabolic process"/>
    <property type="evidence" value="ECO:0007669"/>
    <property type="project" value="TreeGrafter"/>
</dbReference>
<dbReference type="PANTHER" id="PTHR48069:SF3">
    <property type="entry name" value="DIHYDROFOLATE REDUCTASE"/>
    <property type="match status" value="1"/>
</dbReference>
<evidence type="ECO:0000256" key="7">
    <source>
        <dbReference type="ARBA" id="ARBA00025067"/>
    </source>
</evidence>
<evidence type="ECO:0000256" key="3">
    <source>
        <dbReference type="ARBA" id="ARBA00012856"/>
    </source>
</evidence>
<sequence>MIISLIAAMSQNRVIGMDEAIPWHIPGEQKRFRNLTIGKYVVMGRKTYESIGKPLPQRKTVIVSRSMDAADDRCTTVKSLDEAYELLKDEEEVFIGGGGEIYRLVLPIADKIYLTIIDAEIEGNIYFPEFDRDDYIITFQERVQAEIPYTYYTFERKR</sequence>
<dbReference type="InterPro" id="IPR012259">
    <property type="entry name" value="DHFR"/>
</dbReference>
<evidence type="ECO:0000256" key="4">
    <source>
        <dbReference type="ARBA" id="ARBA00022563"/>
    </source>
</evidence>
<keyword evidence="12" id="KW-1185">Reference proteome</keyword>